<reference evidence="3" key="1">
    <citation type="journal article" date="2015" name="Nat. Genet.">
        <title>The genome and transcriptome of the zoonotic hookworm Ancylostoma ceylanicum identify infection-specific gene families.</title>
        <authorList>
            <person name="Schwarz E.M."/>
            <person name="Hu Y."/>
            <person name="Antoshechkin I."/>
            <person name="Miller M.M."/>
            <person name="Sternberg P.W."/>
            <person name="Aroian R.V."/>
        </authorList>
    </citation>
    <scope>NUCLEOTIDE SEQUENCE</scope>
    <source>
        <strain evidence="3">HY135</strain>
    </source>
</reference>
<feature type="chain" id="PRO_5001492394" evidence="1">
    <location>
        <begin position="21"/>
        <end position="111"/>
    </location>
</feature>
<feature type="signal peptide" evidence="1">
    <location>
        <begin position="1"/>
        <end position="20"/>
    </location>
</feature>
<evidence type="ECO:0000256" key="1">
    <source>
        <dbReference type="SAM" id="SignalP"/>
    </source>
</evidence>
<proteinExistence type="predicted"/>
<evidence type="ECO:0000313" key="2">
    <source>
        <dbReference type="EMBL" id="EYC14662.1"/>
    </source>
</evidence>
<dbReference type="AlphaFoldDB" id="A0A016UIK7"/>
<organism evidence="2 3">
    <name type="scientific">Ancylostoma ceylanicum</name>
    <dbReference type="NCBI Taxonomy" id="53326"/>
    <lineage>
        <taxon>Eukaryota</taxon>
        <taxon>Metazoa</taxon>
        <taxon>Ecdysozoa</taxon>
        <taxon>Nematoda</taxon>
        <taxon>Chromadorea</taxon>
        <taxon>Rhabditida</taxon>
        <taxon>Rhabditina</taxon>
        <taxon>Rhabditomorpha</taxon>
        <taxon>Strongyloidea</taxon>
        <taxon>Ancylostomatidae</taxon>
        <taxon>Ancylostomatinae</taxon>
        <taxon>Ancylostoma</taxon>
    </lineage>
</organism>
<sequence length="111" mass="12423">MNTIYYLLAIVFAISQRSHAGFPIAFVNDYAPYAAYPGYYPYAAPVPIAHAPLPAYTSLYPYSVPVHYPHKELHNVAGAVERENELLTDVSIRFPVRARKLAAMKAARKNL</sequence>
<dbReference type="EMBL" id="JARK01001376">
    <property type="protein sequence ID" value="EYC14662.1"/>
    <property type="molecule type" value="Genomic_DNA"/>
</dbReference>
<accession>A0A016UIK7</accession>
<gene>
    <name evidence="2" type="primary">Acey_s0040.g332</name>
    <name evidence="2" type="ORF">Y032_0040g332</name>
</gene>
<evidence type="ECO:0000313" key="3">
    <source>
        <dbReference type="Proteomes" id="UP000024635"/>
    </source>
</evidence>
<protein>
    <submittedName>
        <fullName evidence="2">Uncharacterized protein</fullName>
    </submittedName>
</protein>
<name>A0A016UIK7_9BILA</name>
<keyword evidence="1" id="KW-0732">Signal</keyword>
<keyword evidence="3" id="KW-1185">Reference proteome</keyword>
<dbReference type="Proteomes" id="UP000024635">
    <property type="component" value="Unassembled WGS sequence"/>
</dbReference>
<comment type="caution">
    <text evidence="2">The sequence shown here is derived from an EMBL/GenBank/DDBJ whole genome shotgun (WGS) entry which is preliminary data.</text>
</comment>